<evidence type="ECO:0000313" key="2">
    <source>
        <dbReference type="Proteomes" id="UP000762676"/>
    </source>
</evidence>
<keyword evidence="2" id="KW-1185">Reference proteome</keyword>
<dbReference type="GO" id="GO:0003964">
    <property type="term" value="F:RNA-directed DNA polymerase activity"/>
    <property type="evidence" value="ECO:0007669"/>
    <property type="project" value="UniProtKB-KW"/>
</dbReference>
<accession>A0AAV4JJU9</accession>
<comment type="caution">
    <text evidence="1">The sequence shown here is derived from an EMBL/GenBank/DDBJ whole genome shotgun (WGS) entry which is preliminary data.</text>
</comment>
<protein>
    <submittedName>
        <fullName evidence="1">RNA-directed DNA polymerase from mobile element jockey-like</fullName>
    </submittedName>
</protein>
<dbReference type="Proteomes" id="UP000762676">
    <property type="component" value="Unassembled WGS sequence"/>
</dbReference>
<organism evidence="1 2">
    <name type="scientific">Elysia marginata</name>
    <dbReference type="NCBI Taxonomy" id="1093978"/>
    <lineage>
        <taxon>Eukaryota</taxon>
        <taxon>Metazoa</taxon>
        <taxon>Spiralia</taxon>
        <taxon>Lophotrochozoa</taxon>
        <taxon>Mollusca</taxon>
        <taxon>Gastropoda</taxon>
        <taxon>Heterobranchia</taxon>
        <taxon>Euthyneura</taxon>
        <taxon>Panpulmonata</taxon>
        <taxon>Sacoglossa</taxon>
        <taxon>Placobranchoidea</taxon>
        <taxon>Plakobranchidae</taxon>
        <taxon>Elysia</taxon>
    </lineage>
</organism>
<sequence length="95" mass="10907">MSTLALCYNAAEYCTPVWTRSLSTKLVDVKLRESMRTTGGCLKSTPIQWLPTIISIAPSHIRREDATHKVIKRIEDMTDNIPSNKYTRRPQQQED</sequence>
<evidence type="ECO:0000313" key="1">
    <source>
        <dbReference type="EMBL" id="GFS22025.1"/>
    </source>
</evidence>
<dbReference type="AlphaFoldDB" id="A0AAV4JJU9"/>
<keyword evidence="1" id="KW-0548">Nucleotidyltransferase</keyword>
<keyword evidence="1" id="KW-0695">RNA-directed DNA polymerase</keyword>
<name>A0AAV4JJU9_9GAST</name>
<gene>
    <name evidence="1" type="ORF">ElyMa_005098800</name>
</gene>
<proteinExistence type="predicted"/>
<keyword evidence="1" id="KW-0808">Transferase</keyword>
<dbReference type="EMBL" id="BMAT01010188">
    <property type="protein sequence ID" value="GFS22025.1"/>
    <property type="molecule type" value="Genomic_DNA"/>
</dbReference>
<reference evidence="1 2" key="1">
    <citation type="journal article" date="2021" name="Elife">
        <title>Chloroplast acquisition without the gene transfer in kleptoplastic sea slugs, Plakobranchus ocellatus.</title>
        <authorList>
            <person name="Maeda T."/>
            <person name="Takahashi S."/>
            <person name="Yoshida T."/>
            <person name="Shimamura S."/>
            <person name="Takaki Y."/>
            <person name="Nagai Y."/>
            <person name="Toyoda A."/>
            <person name="Suzuki Y."/>
            <person name="Arimoto A."/>
            <person name="Ishii H."/>
            <person name="Satoh N."/>
            <person name="Nishiyama T."/>
            <person name="Hasebe M."/>
            <person name="Maruyama T."/>
            <person name="Minagawa J."/>
            <person name="Obokata J."/>
            <person name="Shigenobu S."/>
        </authorList>
    </citation>
    <scope>NUCLEOTIDE SEQUENCE [LARGE SCALE GENOMIC DNA]</scope>
</reference>